<keyword evidence="4" id="KW-1185">Reference proteome</keyword>
<evidence type="ECO:0000313" key="4">
    <source>
        <dbReference type="Proteomes" id="UP001139311"/>
    </source>
</evidence>
<dbReference type="InterPro" id="IPR052967">
    <property type="entry name" value="Stress_Response_Assoc"/>
</dbReference>
<dbReference type="RefSeq" id="WP_226610093.1">
    <property type="nucleotide sequence ID" value="NZ_JAJAQI010000026.1"/>
</dbReference>
<sequence>MEGESAESVIPLLEEHLRIAKNQRATGRVRIAVTTGEETRLVEEVLRDRRVEIERVPVGRPVTEAPPVREEGDTLVIPVLEEVLVVERRLVLREEVRLRLRTEERRESVPVTLRRQQAAVERLPPPASRLAPNQQEAQGMRTITGLFDSRPDAERAVEYMVQHHDIDRNAIQVHAAGSENVTAGTHERRDESHHGFVASLHDLSLPEEDRITYAEGLRRGGILVSVRAPEDRLDKVADAFESNGAVDLEAREAEWRQGGWTGGGGGVIGGMAGGKDAAGPASTGTGQGGARATNAGTAKPVDAGIAPPPVRPVGPAAQAVAGAGTGTSAPRGTAAGVSGGAGGPQAPGMAAGRDEAIPIVEEQLRVGKRDVTHGRVRVRSYIVETPVEEQVRLREEHVQVERRPVDRPLGAGERADFQDRVIEANESTEEAVIDKEARVREEVVIRKEATERTETVSDTLRRTEVEVEVEDERRRGAGTPPRDPGR</sequence>
<dbReference type="PANTHER" id="PTHR38463:SF1">
    <property type="entry name" value="STRESS RESPONSE PROTEIN YSNF"/>
    <property type="match status" value="1"/>
</dbReference>
<feature type="compositionally biased region" description="Low complexity" evidence="1">
    <location>
        <begin position="314"/>
        <end position="336"/>
    </location>
</feature>
<evidence type="ECO:0000313" key="3">
    <source>
        <dbReference type="EMBL" id="MCB4823408.1"/>
    </source>
</evidence>
<feature type="domain" description="DUF2382" evidence="2">
    <location>
        <begin position="357"/>
        <end position="467"/>
    </location>
</feature>
<dbReference type="PANTHER" id="PTHR38463">
    <property type="entry name" value="STRESS RESPONSE PROTEIN YSNF"/>
    <property type="match status" value="1"/>
</dbReference>
<dbReference type="InterPro" id="IPR019060">
    <property type="entry name" value="DUF2382"/>
</dbReference>
<dbReference type="EMBL" id="JAJAQI010000026">
    <property type="protein sequence ID" value="MCB4823408.1"/>
    <property type="molecule type" value="Genomic_DNA"/>
</dbReference>
<dbReference type="Pfam" id="PF09557">
    <property type="entry name" value="DUF2382"/>
    <property type="match status" value="2"/>
</dbReference>
<evidence type="ECO:0000259" key="2">
    <source>
        <dbReference type="Pfam" id="PF09557"/>
    </source>
</evidence>
<feature type="compositionally biased region" description="Basic and acidic residues" evidence="1">
    <location>
        <begin position="465"/>
        <end position="475"/>
    </location>
</feature>
<feature type="region of interest" description="Disordered" evidence="1">
    <location>
        <begin position="465"/>
        <end position="486"/>
    </location>
</feature>
<dbReference type="Proteomes" id="UP001139311">
    <property type="component" value="Unassembled WGS sequence"/>
</dbReference>
<feature type="domain" description="DUF2382" evidence="2">
    <location>
        <begin position="10"/>
        <end position="120"/>
    </location>
</feature>
<evidence type="ECO:0000256" key="1">
    <source>
        <dbReference type="SAM" id="MobiDB-lite"/>
    </source>
</evidence>
<feature type="region of interest" description="Disordered" evidence="1">
    <location>
        <begin position="273"/>
        <end position="298"/>
    </location>
</feature>
<organism evidence="3 4">
    <name type="scientific">Roseicella aerolata</name>
    <dbReference type="NCBI Taxonomy" id="2883479"/>
    <lineage>
        <taxon>Bacteria</taxon>
        <taxon>Pseudomonadati</taxon>
        <taxon>Pseudomonadota</taxon>
        <taxon>Alphaproteobacteria</taxon>
        <taxon>Acetobacterales</taxon>
        <taxon>Roseomonadaceae</taxon>
        <taxon>Roseicella</taxon>
    </lineage>
</organism>
<name>A0A9X1IHD7_9PROT</name>
<feature type="region of interest" description="Disordered" evidence="1">
    <location>
        <begin position="314"/>
        <end position="350"/>
    </location>
</feature>
<accession>A0A9X1IHD7</accession>
<protein>
    <submittedName>
        <fullName evidence="3">YsnF/AvaK domain-containing protein</fullName>
    </submittedName>
</protein>
<comment type="caution">
    <text evidence="3">The sequence shown here is derived from an EMBL/GenBank/DDBJ whole genome shotgun (WGS) entry which is preliminary data.</text>
</comment>
<dbReference type="AlphaFoldDB" id="A0A9X1IHD7"/>
<reference evidence="3" key="1">
    <citation type="submission" date="2021-10" db="EMBL/GenBank/DDBJ databases">
        <title>Roseicella aerolatum sp. nov., isolated from aerosols of e-waste dismantling site.</title>
        <authorList>
            <person name="Qin T."/>
        </authorList>
    </citation>
    <scope>NUCLEOTIDE SEQUENCE</scope>
    <source>
        <strain evidence="3">GB24</strain>
    </source>
</reference>
<gene>
    <name evidence="3" type="ORF">LHA35_16885</name>
</gene>
<proteinExistence type="predicted"/>